<organism evidence="3 4">
    <name type="scientific">Hydrogenophaga aromaticivorans</name>
    <dbReference type="NCBI Taxonomy" id="2610898"/>
    <lineage>
        <taxon>Bacteria</taxon>
        <taxon>Pseudomonadati</taxon>
        <taxon>Pseudomonadota</taxon>
        <taxon>Betaproteobacteria</taxon>
        <taxon>Burkholderiales</taxon>
        <taxon>Comamonadaceae</taxon>
        <taxon>Hydrogenophaga</taxon>
    </lineage>
</organism>
<dbReference type="Pfam" id="PF09995">
    <property type="entry name" value="MPAB_Lcp_cat"/>
    <property type="match status" value="1"/>
</dbReference>
<sequence length="499" mass="54223">MPTLIAWVAWRHWTPARAEVPQAQPVHSVPLEPMGLRADPLADQTVAALIGPWSGADGATGPATDRLAAATRLMAGWTSNGALADWGQDDAAAAAADPAVVAALRAYVSEGRALPAWADAAKVERAEAIFMEQGPLSCTLLFCSSLPECYVLPNLAEVLHIAGQLEQHTEHRIRQTAAMVFPVMMKGGLMDASGAGVAQVLKVRLIHATIRHLILRGEPQTVRGQVAPRLQAGAPTGMHAALMSHGWDVDRQGLPCNQIELAYTLLTFSYSFLKGMRTLGLGLPRADEEAYLHAWNVMGHVLGVRRELMADTMEEAAALFERIQAQARGQTVSPDARPALGRALMQTMERTIRLPVVRGIPVPLTRWLIGPDTARAIGVDERVSWPTRLLFGAGRLLVRLIDTVVRLFSPGFSLSRMFTRIVGYHLLTHFLLDQTRPLNLPDQLLNPLTDTVAAWSDDPGAPGWLNRLEDRWTTTGHWRPAQGVGTTKRPVPDAEAVAS</sequence>
<evidence type="ECO:0000256" key="1">
    <source>
        <dbReference type="SAM" id="MobiDB-lite"/>
    </source>
</evidence>
<dbReference type="PANTHER" id="PTHR37539:SF1">
    <property type="entry name" value="ER-BOUND OXYGENASE MPAB_MPAB'_RUBBER OXYGENASE CATALYTIC DOMAIN-CONTAINING PROTEIN"/>
    <property type="match status" value="1"/>
</dbReference>
<keyword evidence="4" id="KW-1185">Reference proteome</keyword>
<dbReference type="GO" id="GO:0016491">
    <property type="term" value="F:oxidoreductase activity"/>
    <property type="evidence" value="ECO:0007669"/>
    <property type="project" value="InterPro"/>
</dbReference>
<feature type="domain" description="ER-bound oxygenase mpaB/mpaB'/Rubber oxygenase catalytic" evidence="2">
    <location>
        <begin position="167"/>
        <end position="395"/>
    </location>
</feature>
<evidence type="ECO:0000313" key="4">
    <source>
        <dbReference type="Proteomes" id="UP000545507"/>
    </source>
</evidence>
<evidence type="ECO:0000259" key="2">
    <source>
        <dbReference type="Pfam" id="PF09995"/>
    </source>
</evidence>
<feature type="region of interest" description="Disordered" evidence="1">
    <location>
        <begin position="480"/>
        <end position="499"/>
    </location>
</feature>
<protein>
    <submittedName>
        <fullName evidence="3">DUF2236 domain-containing protein</fullName>
    </submittedName>
</protein>
<dbReference type="EMBL" id="VYGV01000005">
    <property type="protein sequence ID" value="NWF44394.1"/>
    <property type="molecule type" value="Genomic_DNA"/>
</dbReference>
<dbReference type="InterPro" id="IPR018713">
    <property type="entry name" value="MPAB/Lcp_cat_dom"/>
</dbReference>
<dbReference type="AlphaFoldDB" id="A0A7Y8GUJ7"/>
<comment type="caution">
    <text evidence="3">The sequence shown here is derived from an EMBL/GenBank/DDBJ whole genome shotgun (WGS) entry which is preliminary data.</text>
</comment>
<proteinExistence type="predicted"/>
<accession>A0A7Y8GUJ7</accession>
<dbReference type="InterPro" id="IPR037473">
    <property type="entry name" value="Lcp-like"/>
</dbReference>
<dbReference type="Proteomes" id="UP000545507">
    <property type="component" value="Unassembled WGS sequence"/>
</dbReference>
<evidence type="ECO:0000313" key="3">
    <source>
        <dbReference type="EMBL" id="NWF44394.1"/>
    </source>
</evidence>
<reference evidence="3 4" key="1">
    <citation type="submission" date="2019-09" db="EMBL/GenBank/DDBJ databases">
        <title>Hydrogenophaga aromatica sp. nov., isolated from a para-xylene-degrading enrichment culture.</title>
        <authorList>
            <person name="Tancsics A."/>
            <person name="Banerjee S."/>
        </authorList>
    </citation>
    <scope>NUCLEOTIDE SEQUENCE [LARGE SCALE GENOMIC DNA]</scope>
    <source>
        <strain evidence="3 4">D2P1</strain>
    </source>
</reference>
<name>A0A7Y8GUJ7_9BURK</name>
<dbReference type="PANTHER" id="PTHR37539">
    <property type="entry name" value="SECRETED PROTEIN-RELATED"/>
    <property type="match status" value="1"/>
</dbReference>
<gene>
    <name evidence="3" type="ORF">F3K02_03880</name>
</gene>